<reference evidence="2" key="1">
    <citation type="submission" date="2022-11" db="EMBL/GenBank/DDBJ databases">
        <title>Minimal conservation of predation-associated metabolite biosynthetic gene clusters underscores biosynthetic potential of Myxococcota including descriptions for ten novel species: Archangium lansinium sp. nov., Myxococcus landrumus sp. nov., Nannocystis bai.</title>
        <authorList>
            <person name="Ahearne A."/>
            <person name="Stevens C."/>
            <person name="Phillips K."/>
        </authorList>
    </citation>
    <scope>NUCLEOTIDE SEQUENCE</scope>
    <source>
        <strain evidence="2">Na p29</strain>
    </source>
</reference>
<evidence type="ECO:0000313" key="2">
    <source>
        <dbReference type="EMBL" id="MCY1011557.1"/>
    </source>
</evidence>
<sequence length="88" mass="9017">MKSNCLIAEKPSERLGASGKSSSVAPVTVITGSGSSPEVLTASSSTGAPVDSSSPLVSVSLSISAASPCTWPDGRQPRMQAENREKRR</sequence>
<accession>A0A9X3EWP5</accession>
<gene>
    <name evidence="2" type="ORF">OV079_39545</name>
</gene>
<name>A0A9X3EWP5_9BACT</name>
<dbReference type="RefSeq" id="WP_267774840.1">
    <property type="nucleotide sequence ID" value="NZ_JAPNKE010000002.1"/>
</dbReference>
<evidence type="ECO:0000256" key="1">
    <source>
        <dbReference type="SAM" id="MobiDB-lite"/>
    </source>
</evidence>
<protein>
    <submittedName>
        <fullName evidence="2">Uncharacterized protein</fullName>
    </submittedName>
</protein>
<proteinExistence type="predicted"/>
<organism evidence="2 3">
    <name type="scientific">Nannocystis pusilla</name>
    <dbReference type="NCBI Taxonomy" id="889268"/>
    <lineage>
        <taxon>Bacteria</taxon>
        <taxon>Pseudomonadati</taxon>
        <taxon>Myxococcota</taxon>
        <taxon>Polyangia</taxon>
        <taxon>Nannocystales</taxon>
        <taxon>Nannocystaceae</taxon>
        <taxon>Nannocystis</taxon>
    </lineage>
</organism>
<evidence type="ECO:0000313" key="3">
    <source>
        <dbReference type="Proteomes" id="UP001150924"/>
    </source>
</evidence>
<feature type="region of interest" description="Disordered" evidence="1">
    <location>
        <begin position="1"/>
        <end position="55"/>
    </location>
</feature>
<comment type="caution">
    <text evidence="2">The sequence shown here is derived from an EMBL/GenBank/DDBJ whole genome shotgun (WGS) entry which is preliminary data.</text>
</comment>
<dbReference type="EMBL" id="JAPNKE010000002">
    <property type="protein sequence ID" value="MCY1011557.1"/>
    <property type="molecule type" value="Genomic_DNA"/>
</dbReference>
<dbReference type="AlphaFoldDB" id="A0A9X3EWP5"/>
<keyword evidence="3" id="KW-1185">Reference proteome</keyword>
<feature type="region of interest" description="Disordered" evidence="1">
    <location>
        <begin position="67"/>
        <end position="88"/>
    </location>
</feature>
<dbReference type="Proteomes" id="UP001150924">
    <property type="component" value="Unassembled WGS sequence"/>
</dbReference>
<feature type="compositionally biased region" description="Polar residues" evidence="1">
    <location>
        <begin position="19"/>
        <end position="47"/>
    </location>
</feature>